<sequence length="91" mass="10449">MRNTYGVTFNPISVLAHFELNTIPTTKDVFPLNKVFVCFFLWVSRCGGKFKMSGLRQIYIENVDVLTKINSFVALLPKHFLRISESLPIIL</sequence>
<name>A0A0K2T8B0_LEPSM</name>
<dbReference type="AlphaFoldDB" id="A0A0K2T8B0"/>
<evidence type="ECO:0000313" key="1">
    <source>
        <dbReference type="EMBL" id="CDW22243.1"/>
    </source>
</evidence>
<dbReference type="EMBL" id="HACA01004882">
    <property type="protein sequence ID" value="CDW22243.1"/>
    <property type="molecule type" value="Transcribed_RNA"/>
</dbReference>
<organism evidence="1">
    <name type="scientific">Lepeophtheirus salmonis</name>
    <name type="common">Salmon louse</name>
    <name type="synonym">Caligus salmonis</name>
    <dbReference type="NCBI Taxonomy" id="72036"/>
    <lineage>
        <taxon>Eukaryota</taxon>
        <taxon>Metazoa</taxon>
        <taxon>Ecdysozoa</taxon>
        <taxon>Arthropoda</taxon>
        <taxon>Crustacea</taxon>
        <taxon>Multicrustacea</taxon>
        <taxon>Hexanauplia</taxon>
        <taxon>Copepoda</taxon>
        <taxon>Siphonostomatoida</taxon>
        <taxon>Caligidae</taxon>
        <taxon>Lepeophtheirus</taxon>
    </lineage>
</organism>
<reference evidence="1" key="1">
    <citation type="submission" date="2014-05" db="EMBL/GenBank/DDBJ databases">
        <authorList>
            <person name="Chronopoulou M."/>
        </authorList>
    </citation>
    <scope>NUCLEOTIDE SEQUENCE</scope>
    <source>
        <tissue evidence="1">Whole organism</tissue>
    </source>
</reference>
<protein>
    <submittedName>
        <fullName evidence="1">Uncharacterized protein</fullName>
    </submittedName>
</protein>
<accession>A0A0K2T8B0</accession>
<proteinExistence type="predicted"/>